<protein>
    <recommendedName>
        <fullName evidence="3">XRE family transcriptional regulator</fullName>
    </recommendedName>
</protein>
<accession>A0ABW4TAT7</accession>
<dbReference type="EMBL" id="JBHUFV010000067">
    <property type="protein sequence ID" value="MFD1938394.1"/>
    <property type="molecule type" value="Genomic_DNA"/>
</dbReference>
<organism evidence="1 2">
    <name type="scientific">Nonomuraea mangrovi</name>
    <dbReference type="NCBI Taxonomy" id="2316207"/>
    <lineage>
        <taxon>Bacteria</taxon>
        <taxon>Bacillati</taxon>
        <taxon>Actinomycetota</taxon>
        <taxon>Actinomycetes</taxon>
        <taxon>Streptosporangiales</taxon>
        <taxon>Streptosporangiaceae</taxon>
        <taxon>Nonomuraea</taxon>
    </lineage>
</organism>
<evidence type="ECO:0008006" key="3">
    <source>
        <dbReference type="Google" id="ProtNLM"/>
    </source>
</evidence>
<dbReference type="Proteomes" id="UP001597368">
    <property type="component" value="Unassembled WGS sequence"/>
</dbReference>
<keyword evidence="2" id="KW-1185">Reference proteome</keyword>
<reference evidence="2" key="1">
    <citation type="journal article" date="2019" name="Int. J. Syst. Evol. Microbiol.">
        <title>The Global Catalogue of Microorganisms (GCM) 10K type strain sequencing project: providing services to taxonomists for standard genome sequencing and annotation.</title>
        <authorList>
            <consortium name="The Broad Institute Genomics Platform"/>
            <consortium name="The Broad Institute Genome Sequencing Center for Infectious Disease"/>
            <person name="Wu L."/>
            <person name="Ma J."/>
        </authorList>
    </citation>
    <scope>NUCLEOTIDE SEQUENCE [LARGE SCALE GENOMIC DNA]</scope>
    <source>
        <strain evidence="2">ICMP 6774ER</strain>
    </source>
</reference>
<evidence type="ECO:0000313" key="1">
    <source>
        <dbReference type="EMBL" id="MFD1938394.1"/>
    </source>
</evidence>
<dbReference type="RefSeq" id="WP_379580379.1">
    <property type="nucleotide sequence ID" value="NZ_JBHUFV010000067.1"/>
</dbReference>
<evidence type="ECO:0000313" key="2">
    <source>
        <dbReference type="Proteomes" id="UP001597368"/>
    </source>
</evidence>
<proteinExistence type="predicted"/>
<gene>
    <name evidence="1" type="ORF">ACFSKW_43670</name>
</gene>
<name>A0ABW4TAT7_9ACTN</name>
<sequence>MHSMARRLRNAAGDNVRDLPDHEALVRSIRRWESGRIASLSERYRLLFCRALGVSESDLFSEAAPTPRPPTASHDIEAMSSFRGADRRVGGGHLYATVLGYLERDVAPRLFSGSDGTTAFVAAAAFTEMAGWMAHDAGQDDAAEHHFSRALDLVGVG</sequence>
<comment type="caution">
    <text evidence="1">The sequence shown here is derived from an EMBL/GenBank/DDBJ whole genome shotgun (WGS) entry which is preliminary data.</text>
</comment>